<dbReference type="KEGG" id="mgau:MGALJ_42890"/>
<name>A0A9W4B655_9MYCO</name>
<feature type="domain" description="Transcription elongation factor GreA/GreB C-terminal" evidence="2">
    <location>
        <begin position="75"/>
        <end position="144"/>
    </location>
</feature>
<proteinExistence type="predicted"/>
<dbReference type="InterPro" id="IPR001437">
    <property type="entry name" value="Tscrpt_elong_fac_GreA/B_C"/>
</dbReference>
<keyword evidence="3" id="KW-0648">Protein biosynthesis</keyword>
<dbReference type="InterPro" id="IPR036953">
    <property type="entry name" value="GreA/GreB_C_sf"/>
</dbReference>
<sequence>MTTTERLWMTPQAHSELQAELAALRSRPNIEVPEDFMDYDDNLGAKYAARQARIRRIQDLLANAVVGEDPPDDGIAEPGMVLTVRYDDTGEIETFLLGVRGVDAGDIDVYSVQSPLGSAIAGALVGEQRTYSIPSGVNLPVTLLKAVPYGMRTPKSSGAQSASPQRISGPARPTRVTAQVNTK</sequence>
<dbReference type="RefSeq" id="WP_163732489.1">
    <property type="nucleotide sequence ID" value="NZ_AP022601.1"/>
</dbReference>
<dbReference type="Proteomes" id="UP000465785">
    <property type="component" value="Chromosome"/>
</dbReference>
<evidence type="ECO:0000259" key="2">
    <source>
        <dbReference type="Pfam" id="PF01272"/>
    </source>
</evidence>
<evidence type="ECO:0000313" key="4">
    <source>
        <dbReference type="Proteomes" id="UP000465785"/>
    </source>
</evidence>
<dbReference type="EMBL" id="AP022601">
    <property type="protein sequence ID" value="BBY94620.1"/>
    <property type="molecule type" value="Genomic_DNA"/>
</dbReference>
<evidence type="ECO:0000256" key="1">
    <source>
        <dbReference type="SAM" id="MobiDB-lite"/>
    </source>
</evidence>
<dbReference type="GO" id="GO:0003746">
    <property type="term" value="F:translation elongation factor activity"/>
    <property type="evidence" value="ECO:0007669"/>
    <property type="project" value="UniProtKB-KW"/>
</dbReference>
<feature type="region of interest" description="Disordered" evidence="1">
    <location>
        <begin position="153"/>
        <end position="183"/>
    </location>
</feature>
<dbReference type="AlphaFoldDB" id="A0A9W4B655"/>
<accession>A0A9W4B655</accession>
<dbReference type="SUPFAM" id="SSF54534">
    <property type="entry name" value="FKBP-like"/>
    <property type="match status" value="1"/>
</dbReference>
<protein>
    <submittedName>
        <fullName evidence="3">Transcription elongation factor GreA</fullName>
    </submittedName>
</protein>
<keyword evidence="3" id="KW-0251">Elongation factor</keyword>
<gene>
    <name evidence="3" type="ORF">MGALJ_42890</name>
</gene>
<evidence type="ECO:0000313" key="3">
    <source>
        <dbReference type="EMBL" id="BBY94620.1"/>
    </source>
</evidence>
<dbReference type="Gene3D" id="3.10.50.30">
    <property type="entry name" value="Transcription elongation factor, GreA/GreB, C-terminal domain"/>
    <property type="match status" value="1"/>
</dbReference>
<feature type="compositionally biased region" description="Polar residues" evidence="1">
    <location>
        <begin position="154"/>
        <end position="166"/>
    </location>
</feature>
<reference evidence="3 4" key="1">
    <citation type="journal article" date="2019" name="Emerg. Microbes Infect.">
        <title>Comprehensive subspecies identification of 175 nontuberculous mycobacteria species based on 7547 genomic profiles.</title>
        <authorList>
            <person name="Matsumoto Y."/>
            <person name="Kinjo T."/>
            <person name="Motooka D."/>
            <person name="Nabeya D."/>
            <person name="Jung N."/>
            <person name="Uechi K."/>
            <person name="Horii T."/>
            <person name="Iida T."/>
            <person name="Fujita J."/>
            <person name="Nakamura S."/>
        </authorList>
    </citation>
    <scope>NUCLEOTIDE SEQUENCE [LARGE SCALE GENOMIC DNA]</scope>
    <source>
        <strain evidence="3 4">JCM 6399</strain>
    </source>
</reference>
<dbReference type="Pfam" id="PF01272">
    <property type="entry name" value="GreA_GreB"/>
    <property type="match status" value="1"/>
</dbReference>
<keyword evidence="4" id="KW-1185">Reference proteome</keyword>
<dbReference type="GO" id="GO:0032784">
    <property type="term" value="P:regulation of DNA-templated transcription elongation"/>
    <property type="evidence" value="ECO:0007669"/>
    <property type="project" value="InterPro"/>
</dbReference>
<dbReference type="GO" id="GO:0003677">
    <property type="term" value="F:DNA binding"/>
    <property type="evidence" value="ECO:0007669"/>
    <property type="project" value="InterPro"/>
</dbReference>
<organism evidence="3 4">
    <name type="scientific">Mycobacterium gallinarum</name>
    <dbReference type="NCBI Taxonomy" id="39689"/>
    <lineage>
        <taxon>Bacteria</taxon>
        <taxon>Bacillati</taxon>
        <taxon>Actinomycetota</taxon>
        <taxon>Actinomycetes</taxon>
        <taxon>Mycobacteriales</taxon>
        <taxon>Mycobacteriaceae</taxon>
        <taxon>Mycobacterium</taxon>
    </lineage>
</organism>